<dbReference type="Gene3D" id="1.10.150.170">
    <property type="entry name" value="Putative methyltransferase TM0872, insert domain"/>
    <property type="match status" value="1"/>
</dbReference>
<name>A0A1F7K9U5_9BACT</name>
<dbReference type="Pfam" id="PF01795">
    <property type="entry name" value="Methyltransf_5"/>
    <property type="match status" value="1"/>
</dbReference>
<dbReference type="CDD" id="cd02440">
    <property type="entry name" value="AdoMet_MTases"/>
    <property type="match status" value="1"/>
</dbReference>
<dbReference type="InterPro" id="IPR029063">
    <property type="entry name" value="SAM-dependent_MTases_sf"/>
</dbReference>
<proteinExistence type="inferred from homology"/>
<comment type="caution">
    <text evidence="6">The sequence shown here is derived from an EMBL/GenBank/DDBJ whole genome shotgun (WGS) entry which is preliminary data.</text>
</comment>
<dbReference type="Proteomes" id="UP000178450">
    <property type="component" value="Unassembled WGS sequence"/>
</dbReference>
<evidence type="ECO:0000313" key="7">
    <source>
        <dbReference type="Proteomes" id="UP000178450"/>
    </source>
</evidence>
<comment type="similarity">
    <text evidence="1">Belongs to the methyltransferase superfamily. RsmH family.</text>
</comment>
<dbReference type="Gene3D" id="3.40.50.150">
    <property type="entry name" value="Vaccinia Virus protein VP39"/>
    <property type="match status" value="1"/>
</dbReference>
<accession>A0A1F7K9U5</accession>
<dbReference type="GO" id="GO:0070475">
    <property type="term" value="P:rRNA base methylation"/>
    <property type="evidence" value="ECO:0007669"/>
    <property type="project" value="TreeGrafter"/>
</dbReference>
<evidence type="ECO:0000313" key="6">
    <source>
        <dbReference type="EMBL" id="OGK64625.1"/>
    </source>
</evidence>
<gene>
    <name evidence="6" type="ORF">A2209_03475</name>
</gene>
<dbReference type="SUPFAM" id="SSF81799">
    <property type="entry name" value="Putative methyltransferase TM0872, insert domain"/>
    <property type="match status" value="1"/>
</dbReference>
<feature type="non-terminal residue" evidence="6">
    <location>
        <position position="175"/>
    </location>
</feature>
<dbReference type="InterPro" id="IPR023397">
    <property type="entry name" value="SAM-dep_MeTrfase_MraW_recog"/>
</dbReference>
<keyword evidence="5" id="KW-0949">S-adenosyl-L-methionine</keyword>
<evidence type="ECO:0000256" key="5">
    <source>
        <dbReference type="ARBA" id="ARBA00022691"/>
    </source>
</evidence>
<organism evidence="6 7">
    <name type="scientific">Candidatus Roizmanbacteria bacterium RIFOXYA1_FULL_41_12</name>
    <dbReference type="NCBI Taxonomy" id="1802082"/>
    <lineage>
        <taxon>Bacteria</taxon>
        <taxon>Candidatus Roizmaniibacteriota</taxon>
    </lineage>
</organism>
<reference evidence="6 7" key="1">
    <citation type="journal article" date="2016" name="Nat. Commun.">
        <title>Thousands of microbial genomes shed light on interconnected biogeochemical processes in an aquifer system.</title>
        <authorList>
            <person name="Anantharaman K."/>
            <person name="Brown C.T."/>
            <person name="Hug L.A."/>
            <person name="Sharon I."/>
            <person name="Castelle C.J."/>
            <person name="Probst A.J."/>
            <person name="Thomas B.C."/>
            <person name="Singh A."/>
            <person name="Wilkins M.J."/>
            <person name="Karaoz U."/>
            <person name="Brodie E.L."/>
            <person name="Williams K.H."/>
            <person name="Hubbard S.S."/>
            <person name="Banfield J.F."/>
        </authorList>
    </citation>
    <scope>NUCLEOTIDE SEQUENCE [LARGE SCALE GENOMIC DNA]</scope>
</reference>
<protein>
    <submittedName>
        <fullName evidence="6">16S rRNA (Cytosine(1402)-N(4))-methyltransferase</fullName>
    </submittedName>
</protein>
<dbReference type="PANTHER" id="PTHR11265">
    <property type="entry name" value="S-ADENOSYL-METHYLTRANSFERASE MRAW"/>
    <property type="match status" value="1"/>
</dbReference>
<keyword evidence="4 6" id="KW-0808">Transferase</keyword>
<dbReference type="SUPFAM" id="SSF53335">
    <property type="entry name" value="S-adenosyl-L-methionine-dependent methyltransferases"/>
    <property type="match status" value="1"/>
</dbReference>
<sequence length="175" mass="20166">MNKNSHTPLFLEQIITLLRERHADKVIDCTFGEGGHGLNLAKLGYTVLGIEWDKEMFDVGQHNIKEAKTEKVKLTLGNYKDVAVIARENHFDPVDAIIFDLGLSMYQLEHSSRGFSSQRQGDLDLRISLLLRESAKDWLNRTSRDELTDLITRYVEDKRSTILSRKLLQVREKKP</sequence>
<evidence type="ECO:0000256" key="2">
    <source>
        <dbReference type="ARBA" id="ARBA00022552"/>
    </source>
</evidence>
<keyword evidence="3 6" id="KW-0489">Methyltransferase</keyword>
<dbReference type="InterPro" id="IPR002903">
    <property type="entry name" value="RsmH"/>
</dbReference>
<dbReference type="EMBL" id="MGBG01000018">
    <property type="protein sequence ID" value="OGK64625.1"/>
    <property type="molecule type" value="Genomic_DNA"/>
</dbReference>
<dbReference type="GO" id="GO:0071424">
    <property type="term" value="F:rRNA (cytosine-N4-)-methyltransferase activity"/>
    <property type="evidence" value="ECO:0007669"/>
    <property type="project" value="TreeGrafter"/>
</dbReference>
<dbReference type="PANTHER" id="PTHR11265:SF0">
    <property type="entry name" value="12S RRNA N4-METHYLCYTIDINE METHYLTRANSFERASE"/>
    <property type="match status" value="1"/>
</dbReference>
<evidence type="ECO:0000256" key="1">
    <source>
        <dbReference type="ARBA" id="ARBA00010396"/>
    </source>
</evidence>
<keyword evidence="2" id="KW-0698">rRNA processing</keyword>
<evidence type="ECO:0000256" key="3">
    <source>
        <dbReference type="ARBA" id="ARBA00022603"/>
    </source>
</evidence>
<dbReference type="AlphaFoldDB" id="A0A1F7K9U5"/>
<evidence type="ECO:0000256" key="4">
    <source>
        <dbReference type="ARBA" id="ARBA00022679"/>
    </source>
</evidence>